<evidence type="ECO:0000313" key="2">
    <source>
        <dbReference type="WBParaSite" id="MBELARI_LOCUS18977"/>
    </source>
</evidence>
<organism evidence="1 2">
    <name type="scientific">Mesorhabditis belari</name>
    <dbReference type="NCBI Taxonomy" id="2138241"/>
    <lineage>
        <taxon>Eukaryota</taxon>
        <taxon>Metazoa</taxon>
        <taxon>Ecdysozoa</taxon>
        <taxon>Nematoda</taxon>
        <taxon>Chromadorea</taxon>
        <taxon>Rhabditida</taxon>
        <taxon>Rhabditina</taxon>
        <taxon>Rhabditomorpha</taxon>
        <taxon>Rhabditoidea</taxon>
        <taxon>Rhabditidae</taxon>
        <taxon>Mesorhabditinae</taxon>
        <taxon>Mesorhabditis</taxon>
    </lineage>
</organism>
<reference evidence="2" key="1">
    <citation type="submission" date="2024-02" db="UniProtKB">
        <authorList>
            <consortium name="WormBaseParasite"/>
        </authorList>
    </citation>
    <scope>IDENTIFICATION</scope>
</reference>
<proteinExistence type="predicted"/>
<keyword evidence="1" id="KW-1185">Reference proteome</keyword>
<evidence type="ECO:0000313" key="1">
    <source>
        <dbReference type="Proteomes" id="UP000887575"/>
    </source>
</evidence>
<dbReference type="WBParaSite" id="MBELARI_LOCUS18977">
    <property type="protein sequence ID" value="MBELARI_LOCUS18977"/>
    <property type="gene ID" value="MBELARI_LOCUS18977"/>
</dbReference>
<protein>
    <submittedName>
        <fullName evidence="2">Uncharacterized protein</fullName>
    </submittedName>
</protein>
<accession>A0AAF3EXS8</accession>
<sequence length="106" mass="11846">MFGHDRNWQLIETATSLISRAIPFAMKVGVVRNGDGRFVLIAQNNDFDAKSLEVREPAAVTLLQILDREAPLFRAICWVLLDDSVSAFLPYRLSRNAALFALKVGL</sequence>
<dbReference type="Proteomes" id="UP000887575">
    <property type="component" value="Unassembled WGS sequence"/>
</dbReference>
<name>A0AAF3EXS8_9BILA</name>
<dbReference type="AlphaFoldDB" id="A0AAF3EXS8"/>